<evidence type="ECO:0000313" key="7">
    <source>
        <dbReference type="Proteomes" id="UP000757540"/>
    </source>
</evidence>
<dbReference type="Pfam" id="PF07730">
    <property type="entry name" value="HisKA_3"/>
    <property type="match status" value="1"/>
</dbReference>
<keyword evidence="2 6" id="KW-0418">Kinase</keyword>
<dbReference type="RefSeq" id="WP_216645876.1">
    <property type="nucleotide sequence ID" value="NZ_BAAAML010000004.1"/>
</dbReference>
<name>A0ABX2A7V8_9MICO</name>
<sequence>MAGLTVLGVCVCVVLLVPLLVEGPDHLVAPWVWWTTAVTYLASTFWVMVQKPHARGTVVGVAVQTALAGVLIIGWPGAGWLPIILVFGAALSTYLASWRVTAAVIAVNTGILLVASVLGAQQRGGDLPVAELVLGAGLYLLLQVSAALVSAALQREQRMRVELSVAHTELAAATVLRDEMSRASERLRIARELHDLLGHQLAVLSLELESATHRAGTAQAEHIERARSTARELLGDVRATVGELRRRAPDLREALDAVAAAVPQPRIEVSVADDVVADEEQTAALIRVAQEAATNAVRHAEEASVLTIEVTARGEELTLVAHDDGYAAGQVTPGNGLRGIVERTEALGGAVRFDGSRGFRLEVAMPQRVRS</sequence>
<dbReference type="GO" id="GO:0016301">
    <property type="term" value="F:kinase activity"/>
    <property type="evidence" value="ECO:0007669"/>
    <property type="project" value="UniProtKB-KW"/>
</dbReference>
<keyword evidence="4" id="KW-0812">Transmembrane</keyword>
<evidence type="ECO:0000256" key="2">
    <source>
        <dbReference type="ARBA" id="ARBA00022777"/>
    </source>
</evidence>
<evidence type="ECO:0000313" key="6">
    <source>
        <dbReference type="EMBL" id="NOV98969.1"/>
    </source>
</evidence>
<evidence type="ECO:0000256" key="4">
    <source>
        <dbReference type="SAM" id="Phobius"/>
    </source>
</evidence>
<feature type="transmembrane region" description="Helical" evidence="4">
    <location>
        <begin position="31"/>
        <end position="49"/>
    </location>
</feature>
<protein>
    <submittedName>
        <fullName evidence="6">Signal transduction histidine kinase</fullName>
    </submittedName>
</protein>
<evidence type="ECO:0000259" key="5">
    <source>
        <dbReference type="Pfam" id="PF07730"/>
    </source>
</evidence>
<feature type="transmembrane region" description="Helical" evidence="4">
    <location>
        <begin position="103"/>
        <end position="120"/>
    </location>
</feature>
<keyword evidence="4" id="KW-0472">Membrane</keyword>
<accession>A0ABX2A7V8</accession>
<evidence type="ECO:0000256" key="3">
    <source>
        <dbReference type="ARBA" id="ARBA00023012"/>
    </source>
</evidence>
<dbReference type="InterPro" id="IPR011712">
    <property type="entry name" value="Sig_transdc_His_kin_sub3_dim/P"/>
</dbReference>
<keyword evidence="1" id="KW-0808">Transferase</keyword>
<gene>
    <name evidence="6" type="ORF">HDG69_003571</name>
</gene>
<keyword evidence="7" id="KW-1185">Reference proteome</keyword>
<dbReference type="CDD" id="cd16917">
    <property type="entry name" value="HATPase_UhpB-NarQ-NarX-like"/>
    <property type="match status" value="1"/>
</dbReference>
<dbReference type="Proteomes" id="UP000757540">
    <property type="component" value="Unassembled WGS sequence"/>
</dbReference>
<keyword evidence="4" id="KW-1133">Transmembrane helix</keyword>
<feature type="domain" description="Signal transduction histidine kinase subgroup 3 dimerisation and phosphoacceptor" evidence="5">
    <location>
        <begin position="185"/>
        <end position="247"/>
    </location>
</feature>
<dbReference type="PANTHER" id="PTHR24421:SF59">
    <property type="entry name" value="OXYGEN SENSOR HISTIDINE KINASE NREB"/>
    <property type="match status" value="1"/>
</dbReference>
<dbReference type="InterPro" id="IPR050482">
    <property type="entry name" value="Sensor_HK_TwoCompSys"/>
</dbReference>
<organism evidence="6 7">
    <name type="scientific">Isoptericola halotolerans</name>
    <dbReference type="NCBI Taxonomy" id="300560"/>
    <lineage>
        <taxon>Bacteria</taxon>
        <taxon>Bacillati</taxon>
        <taxon>Actinomycetota</taxon>
        <taxon>Actinomycetes</taxon>
        <taxon>Micrococcales</taxon>
        <taxon>Promicromonosporaceae</taxon>
        <taxon>Isoptericola</taxon>
    </lineage>
</organism>
<dbReference type="PANTHER" id="PTHR24421">
    <property type="entry name" value="NITRATE/NITRITE SENSOR PROTEIN NARX-RELATED"/>
    <property type="match status" value="1"/>
</dbReference>
<comment type="caution">
    <text evidence="6">The sequence shown here is derived from an EMBL/GenBank/DDBJ whole genome shotgun (WGS) entry which is preliminary data.</text>
</comment>
<proteinExistence type="predicted"/>
<evidence type="ECO:0000256" key="1">
    <source>
        <dbReference type="ARBA" id="ARBA00022679"/>
    </source>
</evidence>
<keyword evidence="3" id="KW-0902">Two-component regulatory system</keyword>
<feature type="transmembrane region" description="Helical" evidence="4">
    <location>
        <begin position="56"/>
        <end position="73"/>
    </location>
</feature>
<feature type="transmembrane region" description="Helical" evidence="4">
    <location>
        <begin position="132"/>
        <end position="153"/>
    </location>
</feature>
<reference evidence="6 7" key="1">
    <citation type="submission" date="2020-05" db="EMBL/GenBank/DDBJ databases">
        <title>Genomic Encyclopedia of Type Strains, Phase III (KMG-III): the genomes of soil and plant-associated and newly described type strains.</title>
        <authorList>
            <person name="Whitman W."/>
        </authorList>
    </citation>
    <scope>NUCLEOTIDE SEQUENCE [LARGE SCALE GENOMIC DNA]</scope>
    <source>
        <strain evidence="6 7">KCTC 19046</strain>
    </source>
</reference>
<dbReference type="EMBL" id="JABEZU010000005">
    <property type="protein sequence ID" value="NOV98969.1"/>
    <property type="molecule type" value="Genomic_DNA"/>
</dbReference>